<feature type="non-terminal residue" evidence="1">
    <location>
        <position position="49"/>
    </location>
</feature>
<feature type="non-terminal residue" evidence="1">
    <location>
        <position position="1"/>
    </location>
</feature>
<dbReference type="AlphaFoldDB" id="A0A382S2R2"/>
<dbReference type="EMBL" id="UINC01125408">
    <property type="protein sequence ID" value="SVD03211.1"/>
    <property type="molecule type" value="Genomic_DNA"/>
</dbReference>
<organism evidence="1">
    <name type="scientific">marine metagenome</name>
    <dbReference type="NCBI Taxonomy" id="408172"/>
    <lineage>
        <taxon>unclassified sequences</taxon>
        <taxon>metagenomes</taxon>
        <taxon>ecological metagenomes</taxon>
    </lineage>
</organism>
<evidence type="ECO:0000313" key="1">
    <source>
        <dbReference type="EMBL" id="SVD03211.1"/>
    </source>
</evidence>
<accession>A0A382S2R2</accession>
<proteinExistence type="predicted"/>
<sequence>SLMVKSPQLMDKKPKLDQEKWLVLKKPRRGQMETQTRYLGGAFRTHTQH</sequence>
<gene>
    <name evidence="1" type="ORF">METZ01_LOCUS356065</name>
</gene>
<protein>
    <submittedName>
        <fullName evidence="1">Uncharacterized protein</fullName>
    </submittedName>
</protein>
<name>A0A382S2R2_9ZZZZ</name>
<reference evidence="1" key="1">
    <citation type="submission" date="2018-05" db="EMBL/GenBank/DDBJ databases">
        <authorList>
            <person name="Lanie J.A."/>
            <person name="Ng W.-L."/>
            <person name="Kazmierczak K.M."/>
            <person name="Andrzejewski T.M."/>
            <person name="Davidsen T.M."/>
            <person name="Wayne K.J."/>
            <person name="Tettelin H."/>
            <person name="Glass J.I."/>
            <person name="Rusch D."/>
            <person name="Podicherti R."/>
            <person name="Tsui H.-C.T."/>
            <person name="Winkler M.E."/>
        </authorList>
    </citation>
    <scope>NUCLEOTIDE SEQUENCE</scope>
</reference>